<dbReference type="Proteomes" id="UP000618319">
    <property type="component" value="Unassembled WGS sequence"/>
</dbReference>
<dbReference type="RefSeq" id="WP_196940047.1">
    <property type="nucleotide sequence ID" value="NZ_MU158690.1"/>
</dbReference>
<name>A0ABR9T9V9_9SPHI</name>
<gene>
    <name evidence="1" type="ORF">C4F40_15465</name>
</gene>
<accession>A0ABR9T9V9</accession>
<sequence length="308" mass="34464">MKQYLKCYLVAITVYLFLPVLSLCQTVSDPNFIVRLTDPVYPDKEGPLVYYDTYHNNPFSITGQYKAFADILSADGYRVKELNQKLNKEVLQKASIFVTVSALSHLENWDLPNPPVYSQEEIDLLYTWVYDEGGSLFLITDHMPAAGAVSSLAARFGFNVINGFTQRKDNGVEIFSRSRGNLLASVVTDVADKRIDSIRCWGSIGFIAPVEAEVFSLLGGEYDIFLPTQVGQMDHPLRNNIPFISGRHIANGAILQCGKGRVCVFADGAPFTALLQSIKSEKRGMNHPDAAQHVQFLRNIIHWLDNRL</sequence>
<dbReference type="SUPFAM" id="SSF52317">
    <property type="entry name" value="Class I glutamine amidotransferase-like"/>
    <property type="match status" value="1"/>
</dbReference>
<proteinExistence type="predicted"/>
<evidence type="ECO:0000313" key="2">
    <source>
        <dbReference type="Proteomes" id="UP000618319"/>
    </source>
</evidence>
<dbReference type="InterPro" id="IPR029062">
    <property type="entry name" value="Class_I_gatase-like"/>
</dbReference>
<protein>
    <recommendedName>
        <fullName evidence="3">DUF4350 domain-containing protein</fullName>
    </recommendedName>
</protein>
<comment type="caution">
    <text evidence="1">The sequence shown here is derived from an EMBL/GenBank/DDBJ whole genome shotgun (WGS) entry which is preliminary data.</text>
</comment>
<dbReference type="EMBL" id="PSKQ01000023">
    <property type="protein sequence ID" value="MBE8722126.1"/>
    <property type="molecule type" value="Genomic_DNA"/>
</dbReference>
<evidence type="ECO:0000313" key="1">
    <source>
        <dbReference type="EMBL" id="MBE8722126.1"/>
    </source>
</evidence>
<reference evidence="1 2" key="1">
    <citation type="submission" date="2018-02" db="EMBL/GenBank/DDBJ databases">
        <title>Sphingobacterium KA21.</title>
        <authorList>
            <person name="Vasarhelyi B.M."/>
            <person name="Deshmukh S."/>
            <person name="Balint B."/>
            <person name="Kukolya J."/>
        </authorList>
    </citation>
    <scope>NUCLEOTIDE SEQUENCE [LARGE SCALE GENOMIC DNA]</scope>
    <source>
        <strain evidence="1 2">Ka21</strain>
    </source>
</reference>
<organism evidence="1 2">
    <name type="scientific">Sphingobacterium pedocola</name>
    <dbReference type="NCBI Taxonomy" id="2082722"/>
    <lineage>
        <taxon>Bacteria</taxon>
        <taxon>Pseudomonadati</taxon>
        <taxon>Bacteroidota</taxon>
        <taxon>Sphingobacteriia</taxon>
        <taxon>Sphingobacteriales</taxon>
        <taxon>Sphingobacteriaceae</taxon>
        <taxon>Sphingobacterium</taxon>
    </lineage>
</organism>
<keyword evidence="2" id="KW-1185">Reference proteome</keyword>
<evidence type="ECO:0008006" key="3">
    <source>
        <dbReference type="Google" id="ProtNLM"/>
    </source>
</evidence>